<keyword evidence="3 4" id="KW-0694">RNA-binding</keyword>
<dbReference type="Proteomes" id="UP000694415">
    <property type="component" value="Unplaced"/>
</dbReference>
<dbReference type="Pfam" id="PF11835">
    <property type="entry name" value="RRM_8"/>
    <property type="match status" value="1"/>
</dbReference>
<dbReference type="PANTHER" id="PTHR15592">
    <property type="entry name" value="MATRIN 3/NUCLEAR PROTEIN 220-RELATED"/>
    <property type="match status" value="1"/>
</dbReference>
<reference evidence="7" key="1">
    <citation type="submission" date="2025-08" db="UniProtKB">
        <authorList>
            <consortium name="Ensembl"/>
        </authorList>
    </citation>
    <scope>IDENTIFICATION</scope>
</reference>
<accession>A0A8C6H8G1</accession>
<evidence type="ECO:0000256" key="4">
    <source>
        <dbReference type="PROSITE-ProRule" id="PRU00176"/>
    </source>
</evidence>
<evidence type="ECO:0000256" key="2">
    <source>
        <dbReference type="ARBA" id="ARBA00022737"/>
    </source>
</evidence>
<dbReference type="SUPFAM" id="SSF54928">
    <property type="entry name" value="RNA-binding domain, RBD"/>
    <property type="match status" value="3"/>
</dbReference>
<keyword evidence="2" id="KW-0677">Repeat</keyword>
<dbReference type="FunFam" id="3.30.70.330:FF:000036">
    <property type="entry name" value="polypyrimidine tract-binding protein 1 isoform X2"/>
    <property type="match status" value="1"/>
</dbReference>
<proteinExistence type="predicted"/>
<dbReference type="Gene3D" id="3.30.70.330">
    <property type="match status" value="4"/>
</dbReference>
<dbReference type="InterPro" id="IPR006536">
    <property type="entry name" value="HnRNP-L/PTB"/>
</dbReference>
<dbReference type="FunFam" id="3.30.70.330:FF:000341">
    <property type="entry name" value="Hephaestus, isoform C"/>
    <property type="match status" value="1"/>
</dbReference>
<keyword evidence="1" id="KW-0597">Phosphoprotein</keyword>
<dbReference type="InterPro" id="IPR012677">
    <property type="entry name" value="Nucleotide-bd_a/b_plait_sf"/>
</dbReference>
<reference evidence="7" key="2">
    <citation type="submission" date="2025-09" db="UniProtKB">
        <authorList>
            <consortium name="Ensembl"/>
        </authorList>
    </citation>
    <scope>IDENTIFICATION</scope>
</reference>
<dbReference type="GO" id="GO:0003723">
    <property type="term" value="F:RNA binding"/>
    <property type="evidence" value="ECO:0007669"/>
    <property type="project" value="UniProtKB-UniRule"/>
</dbReference>
<evidence type="ECO:0000256" key="3">
    <source>
        <dbReference type="ARBA" id="ARBA00022884"/>
    </source>
</evidence>
<evidence type="ECO:0000313" key="7">
    <source>
        <dbReference type="Ensembl" id="ENSMSIP00000017037.1"/>
    </source>
</evidence>
<dbReference type="Pfam" id="PF00076">
    <property type="entry name" value="RRM_1"/>
    <property type="match status" value="1"/>
</dbReference>
<evidence type="ECO:0000313" key="8">
    <source>
        <dbReference type="Proteomes" id="UP000694415"/>
    </source>
</evidence>
<feature type="domain" description="RRM" evidence="6">
    <location>
        <begin position="76"/>
        <end position="162"/>
    </location>
</feature>
<dbReference type="InterPro" id="IPR035979">
    <property type="entry name" value="RBD_domain_sf"/>
</dbReference>
<evidence type="ECO:0000256" key="1">
    <source>
        <dbReference type="ARBA" id="ARBA00022553"/>
    </source>
</evidence>
<keyword evidence="8" id="KW-1185">Reference proteome</keyword>
<dbReference type="InterPro" id="IPR000504">
    <property type="entry name" value="RRM_dom"/>
</dbReference>
<evidence type="ECO:0000256" key="5">
    <source>
        <dbReference type="SAM" id="MobiDB-lite"/>
    </source>
</evidence>
<dbReference type="SMART" id="SM00360">
    <property type="entry name" value="RRM"/>
    <property type="match status" value="4"/>
</dbReference>
<dbReference type="PROSITE" id="PS50102">
    <property type="entry name" value="RRM"/>
    <property type="match status" value="4"/>
</dbReference>
<dbReference type="Ensembl" id="ENSMSIT00000021556.1">
    <property type="protein sequence ID" value="ENSMSIP00000017037.1"/>
    <property type="gene ID" value="ENSMSIG00000013926.1"/>
</dbReference>
<sequence>MGNTHTHTHTHTQIHTHKYTHTNTHTQGRGTEGEGLLSASVQNQAAVMSRNLPPAAKGMDSKRFQGDSWVTHGPSRVIHIHSLPTSVTESEILCLALPFGKVSNLLFLKAKNQAFMEMSTQESAKAMVNYYTWMTPVLRGQPVHIQAYTPHCKELRVSNTPSQVGAQLCLPADDPYQAWNVAPATPASAVDTGLVVAGQGTVLRILVDNFFYRVTLEVLHQLFSRFGTVLKIITYTKNNRFQALLQYAHSMSAKCAKLCLDGQNIYDACCTLRISFSGLTNLIVKYNNDESRDYTRPDLPSDEIPQAAAAAAAPGAESSMVTSGSPGVGNPVLLVANLNPEKVTPQSLFILFGAYGDVQRVKILFNRKENALVQMADGSQAELALKHLNGHKLYGKALCILPSKHQSVKLPREGKEDQDLTKEYVNSWLHRFKKPGSKNFQNIFPPSATLHLSNLPSSVSEEELKNLFSSSGGAVKAFKFFPKNRKMALIRMGSIEEAIQALIDLHGHPLGQNHHMRVSFSRITI</sequence>
<feature type="domain" description="RRM" evidence="6">
    <location>
        <begin position="448"/>
        <end position="523"/>
    </location>
</feature>
<dbReference type="GO" id="GO:0006397">
    <property type="term" value="P:mRNA processing"/>
    <property type="evidence" value="ECO:0007669"/>
    <property type="project" value="InterPro"/>
</dbReference>
<feature type="compositionally biased region" description="Basic residues" evidence="5">
    <location>
        <begin position="1"/>
        <end position="20"/>
    </location>
</feature>
<dbReference type="GO" id="GO:0005634">
    <property type="term" value="C:nucleus"/>
    <property type="evidence" value="ECO:0007669"/>
    <property type="project" value="InterPro"/>
</dbReference>
<dbReference type="GeneTree" id="ENSGT01050000244924"/>
<feature type="domain" description="RRM" evidence="6">
    <location>
        <begin position="331"/>
        <end position="405"/>
    </location>
</feature>
<dbReference type="Pfam" id="PF13893">
    <property type="entry name" value="RRM_5"/>
    <property type="match status" value="1"/>
</dbReference>
<dbReference type="FunFam" id="3.30.70.330:FF:000018">
    <property type="entry name" value="Polypyrimidine tract-binding protein 2 isoform 1"/>
    <property type="match status" value="1"/>
</dbReference>
<feature type="region of interest" description="Disordered" evidence="5">
    <location>
        <begin position="1"/>
        <end position="34"/>
    </location>
</feature>
<protein>
    <recommendedName>
        <fullName evidence="6">RRM domain-containing protein</fullName>
    </recommendedName>
</protein>
<dbReference type="NCBIfam" id="TIGR01649">
    <property type="entry name" value="hnRNP-L_PTB"/>
    <property type="match status" value="1"/>
</dbReference>
<dbReference type="InterPro" id="IPR021790">
    <property type="entry name" value="PTBP1-like_RRM2"/>
</dbReference>
<feature type="domain" description="RRM" evidence="6">
    <location>
        <begin position="203"/>
        <end position="279"/>
    </location>
</feature>
<dbReference type="AlphaFoldDB" id="A0A8C6H8G1"/>
<organism evidence="7 8">
    <name type="scientific">Mus spicilegus</name>
    <name type="common">Mound-building mouse</name>
    <dbReference type="NCBI Taxonomy" id="10103"/>
    <lineage>
        <taxon>Eukaryota</taxon>
        <taxon>Metazoa</taxon>
        <taxon>Chordata</taxon>
        <taxon>Craniata</taxon>
        <taxon>Vertebrata</taxon>
        <taxon>Euteleostomi</taxon>
        <taxon>Mammalia</taxon>
        <taxon>Eutheria</taxon>
        <taxon>Euarchontoglires</taxon>
        <taxon>Glires</taxon>
        <taxon>Rodentia</taxon>
        <taxon>Myomorpha</taxon>
        <taxon>Muroidea</taxon>
        <taxon>Muridae</taxon>
        <taxon>Murinae</taxon>
        <taxon>Mus</taxon>
        <taxon>Mus</taxon>
    </lineage>
</organism>
<name>A0A8C6H8G1_MUSSI</name>
<evidence type="ECO:0000259" key="6">
    <source>
        <dbReference type="PROSITE" id="PS50102"/>
    </source>
</evidence>